<sequence>MQGRKPAGGTEAGREEAGGNRRDEGGWSPRVEAPWTVACFGAVLVTLCLHYKALCEDRTELSLPELITSMETRCRSLGDVFERPVTEPLLHPVPSQFGVAVWVEREPWSLPVHDALDRIEAAIHRGSSNAAAAVSGPRLIQRIVRVTTKRLRDGGRRNGTAALGTAAAAQQLGLGVAQHVSIADLRGEVVMYGISFFCRASSAASNSHVECRFFDAGRAYCTIPENATSAWLSREVPAAVATLMSRWLKLDSFRDVAAVRRWAKEREAHSCTYALRALRQLERSVATHPDMPAPLDVAETVRRLRALIHAGEFIHFARAADDLQFHPLLLPQLYIPWDQALVIHSSILLPMVVVAVLGVRLTVAARRRRRDAAKKQATSNLKSD</sequence>
<dbReference type="OrthoDB" id="247334at2759"/>
<feature type="region of interest" description="Disordered" evidence="1">
    <location>
        <begin position="1"/>
        <end position="27"/>
    </location>
</feature>
<dbReference type="EMBL" id="MKKU01000068">
    <property type="protein sequence ID" value="RNF25863.1"/>
    <property type="molecule type" value="Genomic_DNA"/>
</dbReference>
<protein>
    <submittedName>
        <fullName evidence="3">GPI transamidase component Tta1</fullName>
    </submittedName>
</protein>
<gene>
    <name evidence="3" type="ORF">Tco025E_01868</name>
</gene>
<keyword evidence="2" id="KW-0472">Membrane</keyword>
<keyword evidence="4" id="KW-1185">Reference proteome</keyword>
<feature type="compositionally biased region" description="Basic and acidic residues" evidence="1">
    <location>
        <begin position="12"/>
        <end position="25"/>
    </location>
</feature>
<dbReference type="RefSeq" id="XP_029231069.1">
    <property type="nucleotide sequence ID" value="XM_029368804.1"/>
</dbReference>
<dbReference type="AlphaFoldDB" id="A0A422Q7C9"/>
<dbReference type="Proteomes" id="UP000284403">
    <property type="component" value="Unassembled WGS sequence"/>
</dbReference>
<feature type="transmembrane region" description="Helical" evidence="2">
    <location>
        <begin position="341"/>
        <end position="365"/>
    </location>
</feature>
<proteinExistence type="predicted"/>
<evidence type="ECO:0000256" key="1">
    <source>
        <dbReference type="SAM" id="MobiDB-lite"/>
    </source>
</evidence>
<keyword evidence="2" id="KW-1133">Transmembrane helix</keyword>
<name>A0A422Q7C9_9TRYP</name>
<evidence type="ECO:0000256" key="2">
    <source>
        <dbReference type="SAM" id="Phobius"/>
    </source>
</evidence>
<keyword evidence="2" id="KW-0812">Transmembrane</keyword>
<evidence type="ECO:0000313" key="4">
    <source>
        <dbReference type="Proteomes" id="UP000284403"/>
    </source>
</evidence>
<dbReference type="GeneID" id="40315479"/>
<comment type="caution">
    <text evidence="3">The sequence shown here is derived from an EMBL/GenBank/DDBJ whole genome shotgun (WGS) entry which is preliminary data.</text>
</comment>
<organism evidence="3 4">
    <name type="scientific">Trypanosoma conorhini</name>
    <dbReference type="NCBI Taxonomy" id="83891"/>
    <lineage>
        <taxon>Eukaryota</taxon>
        <taxon>Discoba</taxon>
        <taxon>Euglenozoa</taxon>
        <taxon>Kinetoplastea</taxon>
        <taxon>Metakinetoplastina</taxon>
        <taxon>Trypanosomatida</taxon>
        <taxon>Trypanosomatidae</taxon>
        <taxon>Trypanosoma</taxon>
    </lineage>
</organism>
<accession>A0A422Q7C9</accession>
<evidence type="ECO:0000313" key="3">
    <source>
        <dbReference type="EMBL" id="RNF25863.1"/>
    </source>
</evidence>
<reference evidence="3 4" key="1">
    <citation type="journal article" date="2018" name="BMC Genomics">
        <title>Genomic comparison of Trypanosoma conorhini and Trypanosoma rangeli to Trypanosoma cruzi strains of high and low virulence.</title>
        <authorList>
            <person name="Bradwell K.R."/>
            <person name="Koparde V.N."/>
            <person name="Matveyev A.V."/>
            <person name="Serrano M.G."/>
            <person name="Alves J.M."/>
            <person name="Parikh H."/>
            <person name="Huang B."/>
            <person name="Lee V."/>
            <person name="Espinosa-Alvarez O."/>
            <person name="Ortiz P.A."/>
            <person name="Costa-Martins A.G."/>
            <person name="Teixeira M.M."/>
            <person name="Buck G.A."/>
        </authorList>
    </citation>
    <scope>NUCLEOTIDE SEQUENCE [LARGE SCALE GENOMIC DNA]</scope>
    <source>
        <strain evidence="3 4">025E</strain>
    </source>
</reference>